<dbReference type="Proteomes" id="UP000192582">
    <property type="component" value="Unassembled WGS sequence"/>
</dbReference>
<organism evidence="1 2">
    <name type="scientific">Deinococcus hopiensis KR-140</name>
    <dbReference type="NCBI Taxonomy" id="695939"/>
    <lineage>
        <taxon>Bacteria</taxon>
        <taxon>Thermotogati</taxon>
        <taxon>Deinococcota</taxon>
        <taxon>Deinococci</taxon>
        <taxon>Deinococcales</taxon>
        <taxon>Deinococcaceae</taxon>
        <taxon>Deinococcus</taxon>
    </lineage>
</organism>
<dbReference type="EMBL" id="FWWU01000005">
    <property type="protein sequence ID" value="SMB82050.1"/>
    <property type="molecule type" value="Genomic_DNA"/>
</dbReference>
<protein>
    <submittedName>
        <fullName evidence="1">Immunity protein 10</fullName>
    </submittedName>
</protein>
<gene>
    <name evidence="1" type="ORF">SAMN00790413_04828</name>
</gene>
<dbReference type="RefSeq" id="WP_170928477.1">
    <property type="nucleotide sequence ID" value="NZ_FWWU01000005.1"/>
</dbReference>
<proteinExistence type="predicted"/>
<evidence type="ECO:0000313" key="1">
    <source>
        <dbReference type="EMBL" id="SMB82050.1"/>
    </source>
</evidence>
<sequence length="130" mass="14122">MPVRFVASALAVEDLPDVNTFLIALADNAEEPVHLLELQKALEADEDDPDSDTYCLVRDGEVTHYGGVTACLLHEHCLILRLDDEAASALGTDGFEVELDLEEEECVVLHGAITRLLQGDRLKPGNLVLG</sequence>
<reference evidence="1 2" key="1">
    <citation type="submission" date="2017-04" db="EMBL/GenBank/DDBJ databases">
        <authorList>
            <person name="Afonso C.L."/>
            <person name="Miller P.J."/>
            <person name="Scott M.A."/>
            <person name="Spackman E."/>
            <person name="Goraichik I."/>
            <person name="Dimitrov K.M."/>
            <person name="Suarez D.L."/>
            <person name="Swayne D.E."/>
        </authorList>
    </citation>
    <scope>NUCLEOTIDE SEQUENCE [LARGE SCALE GENOMIC DNA]</scope>
    <source>
        <strain evidence="1 2">KR-140</strain>
    </source>
</reference>
<dbReference type="AlphaFoldDB" id="A0A1W1ULW5"/>
<dbReference type="InterPro" id="IPR028962">
    <property type="entry name" value="Imm10"/>
</dbReference>
<keyword evidence="2" id="KW-1185">Reference proteome</keyword>
<dbReference type="STRING" id="695939.SAMN00790413_04828"/>
<dbReference type="Pfam" id="PF15588">
    <property type="entry name" value="Imm10"/>
    <property type="match status" value="1"/>
</dbReference>
<name>A0A1W1ULW5_9DEIO</name>
<evidence type="ECO:0000313" key="2">
    <source>
        <dbReference type="Proteomes" id="UP000192582"/>
    </source>
</evidence>
<accession>A0A1W1ULW5</accession>